<feature type="domain" description="W2" evidence="2">
    <location>
        <begin position="1"/>
        <end position="69"/>
    </location>
</feature>
<dbReference type="AlphaFoldDB" id="G3H376"/>
<dbReference type="STRING" id="10029.G3H376"/>
<reference evidence="4" key="1">
    <citation type="journal article" date="2011" name="Nat. Biotechnol.">
        <title>The genomic sequence of the Chinese hamster ovary (CHO)-K1 cell line.</title>
        <authorList>
            <person name="Xu X."/>
            <person name="Nagarajan H."/>
            <person name="Lewis N.E."/>
            <person name="Pan S."/>
            <person name="Cai Z."/>
            <person name="Liu X."/>
            <person name="Chen W."/>
            <person name="Xie M."/>
            <person name="Wang W."/>
            <person name="Hammond S."/>
            <person name="Andersen M.R."/>
            <person name="Neff N."/>
            <person name="Passarelli B."/>
            <person name="Koh W."/>
            <person name="Fan H.C."/>
            <person name="Wang J."/>
            <person name="Gui Y."/>
            <person name="Lee K.H."/>
            <person name="Betenbaugh M.J."/>
            <person name="Quake S.R."/>
            <person name="Famili I."/>
            <person name="Palsson B.O."/>
            <person name="Wang J."/>
        </authorList>
    </citation>
    <scope>NUCLEOTIDE SEQUENCE [LARGE SCALE GENOMIC DNA]</scope>
    <source>
        <strain evidence="4">CHO K1 cell line</strain>
    </source>
</reference>
<accession>G3H376</accession>
<dbReference type="InParanoid" id="G3H376"/>
<evidence type="ECO:0000256" key="1">
    <source>
        <dbReference type="SAM" id="MobiDB-lite"/>
    </source>
</evidence>
<keyword evidence="3" id="KW-0648">Protein biosynthesis</keyword>
<keyword evidence="3" id="KW-0396">Initiation factor</keyword>
<organism evidence="3 4">
    <name type="scientific">Cricetulus griseus</name>
    <name type="common">Chinese hamster</name>
    <name type="synonym">Cricetulus barabensis griseus</name>
    <dbReference type="NCBI Taxonomy" id="10029"/>
    <lineage>
        <taxon>Eukaryota</taxon>
        <taxon>Metazoa</taxon>
        <taxon>Chordata</taxon>
        <taxon>Craniata</taxon>
        <taxon>Vertebrata</taxon>
        <taxon>Euteleostomi</taxon>
        <taxon>Mammalia</taxon>
        <taxon>Eutheria</taxon>
        <taxon>Euarchontoglires</taxon>
        <taxon>Glires</taxon>
        <taxon>Rodentia</taxon>
        <taxon>Myomorpha</taxon>
        <taxon>Muroidea</taxon>
        <taxon>Cricetidae</taxon>
        <taxon>Cricetinae</taxon>
        <taxon>Cricetulus</taxon>
    </lineage>
</organism>
<proteinExistence type="predicted"/>
<dbReference type="InterPro" id="IPR016024">
    <property type="entry name" value="ARM-type_fold"/>
</dbReference>
<evidence type="ECO:0000313" key="4">
    <source>
        <dbReference type="Proteomes" id="UP000001075"/>
    </source>
</evidence>
<dbReference type="Gene3D" id="1.25.40.180">
    <property type="match status" value="1"/>
</dbReference>
<dbReference type="EMBL" id="JH000123">
    <property type="protein sequence ID" value="EGV94880.1"/>
    <property type="molecule type" value="Genomic_DNA"/>
</dbReference>
<protein>
    <submittedName>
        <fullName evidence="3">Eukaryotic translation initiation factor 5</fullName>
    </submittedName>
</protein>
<sequence length="108" mass="12337">MHQAQLISKIPHILKEMYDADLLEEEVIISWSEKASKKYVSKELAKEIRVKAEPFIKRLKEAEEESSGGEEEDEDENIEVVYSKTASVPKVETVKSDNKDDDIDIDAI</sequence>
<dbReference type="Proteomes" id="UP000001075">
    <property type="component" value="Unassembled WGS sequence"/>
</dbReference>
<dbReference type="Pfam" id="PF02020">
    <property type="entry name" value="W2"/>
    <property type="match status" value="1"/>
</dbReference>
<gene>
    <name evidence="3" type="ORF">I79_004690</name>
</gene>
<feature type="compositionally biased region" description="Acidic residues" evidence="1">
    <location>
        <begin position="62"/>
        <end position="78"/>
    </location>
</feature>
<dbReference type="GO" id="GO:0003743">
    <property type="term" value="F:translation initiation factor activity"/>
    <property type="evidence" value="ECO:0007669"/>
    <property type="project" value="UniProtKB-KW"/>
</dbReference>
<name>G3H376_CRIGR</name>
<dbReference type="SMART" id="SM00515">
    <property type="entry name" value="eIF5C"/>
    <property type="match status" value="1"/>
</dbReference>
<dbReference type="InterPro" id="IPR003307">
    <property type="entry name" value="W2_domain"/>
</dbReference>
<dbReference type="SUPFAM" id="SSF48371">
    <property type="entry name" value="ARM repeat"/>
    <property type="match status" value="1"/>
</dbReference>
<evidence type="ECO:0000259" key="2">
    <source>
        <dbReference type="PROSITE" id="PS51363"/>
    </source>
</evidence>
<evidence type="ECO:0000313" key="3">
    <source>
        <dbReference type="EMBL" id="EGV94880.1"/>
    </source>
</evidence>
<dbReference type="PROSITE" id="PS51363">
    <property type="entry name" value="W2"/>
    <property type="match status" value="1"/>
</dbReference>
<feature type="region of interest" description="Disordered" evidence="1">
    <location>
        <begin position="61"/>
        <end position="84"/>
    </location>
</feature>